<comment type="caution">
    <text evidence="1">The sequence shown here is derived from an EMBL/GenBank/DDBJ whole genome shotgun (WGS) entry which is preliminary data.</text>
</comment>
<dbReference type="AlphaFoldDB" id="A0A937KE57"/>
<protein>
    <submittedName>
        <fullName evidence="1">Uncharacterized protein</fullName>
    </submittedName>
</protein>
<evidence type="ECO:0000313" key="2">
    <source>
        <dbReference type="Proteomes" id="UP000614216"/>
    </source>
</evidence>
<name>A0A937KE57_9BACT</name>
<accession>A0A937KE57</accession>
<keyword evidence="2" id="KW-1185">Reference proteome</keyword>
<organism evidence="1 2">
    <name type="scientific">Fulvivirga marina</name>
    <dbReference type="NCBI Taxonomy" id="2494733"/>
    <lineage>
        <taxon>Bacteria</taxon>
        <taxon>Pseudomonadati</taxon>
        <taxon>Bacteroidota</taxon>
        <taxon>Cytophagia</taxon>
        <taxon>Cytophagales</taxon>
        <taxon>Fulvivirgaceae</taxon>
        <taxon>Fulvivirga</taxon>
    </lineage>
</organism>
<reference evidence="1" key="1">
    <citation type="submission" date="2021-01" db="EMBL/GenBank/DDBJ databases">
        <title>Fulvivirga kasyanovii gen. nov., sp nov., a novel member of the phylum Bacteroidetes isolated from seawater in a mussel farm.</title>
        <authorList>
            <person name="Zhao L.-H."/>
            <person name="Wang Z.-J."/>
        </authorList>
    </citation>
    <scope>NUCLEOTIDE SEQUENCE</scope>
    <source>
        <strain evidence="1">29W222</strain>
    </source>
</reference>
<proteinExistence type="predicted"/>
<sequence>MKPKVRMKMLSLHKSKQGHMDIQSEKLFLIEQLARVQDLNIIARIKAILKESGEATVGYKGNGETINQSELVARAEASNQSIKEGRTKSIEQLRKEARNW</sequence>
<dbReference type="EMBL" id="JAEUGD010000040">
    <property type="protein sequence ID" value="MBL6446765.1"/>
    <property type="molecule type" value="Genomic_DNA"/>
</dbReference>
<evidence type="ECO:0000313" key="1">
    <source>
        <dbReference type="EMBL" id="MBL6446765.1"/>
    </source>
</evidence>
<gene>
    <name evidence="1" type="ORF">JMN32_10610</name>
</gene>
<dbReference type="Proteomes" id="UP000614216">
    <property type="component" value="Unassembled WGS sequence"/>
</dbReference>